<dbReference type="GeneID" id="25914344"/>
<dbReference type="AlphaFoldDB" id="A0A0L0FA76"/>
<evidence type="ECO:0000313" key="2">
    <source>
        <dbReference type="EMBL" id="KNC73602.1"/>
    </source>
</evidence>
<keyword evidence="1" id="KW-1133">Transmembrane helix</keyword>
<reference evidence="2 3" key="1">
    <citation type="submission" date="2011-02" db="EMBL/GenBank/DDBJ databases">
        <title>The Genome Sequence of Sphaeroforma arctica JP610.</title>
        <authorList>
            <consortium name="The Broad Institute Genome Sequencing Platform"/>
            <person name="Russ C."/>
            <person name="Cuomo C."/>
            <person name="Young S.K."/>
            <person name="Zeng Q."/>
            <person name="Gargeya S."/>
            <person name="Alvarado L."/>
            <person name="Berlin A."/>
            <person name="Chapman S.B."/>
            <person name="Chen Z."/>
            <person name="Freedman E."/>
            <person name="Gellesch M."/>
            <person name="Goldberg J."/>
            <person name="Griggs A."/>
            <person name="Gujja S."/>
            <person name="Heilman E."/>
            <person name="Heiman D."/>
            <person name="Howarth C."/>
            <person name="Mehta T."/>
            <person name="Neiman D."/>
            <person name="Pearson M."/>
            <person name="Roberts A."/>
            <person name="Saif S."/>
            <person name="Shea T."/>
            <person name="Shenoy N."/>
            <person name="Sisk P."/>
            <person name="Stolte C."/>
            <person name="Sykes S."/>
            <person name="White J."/>
            <person name="Yandava C."/>
            <person name="Burger G."/>
            <person name="Gray M.W."/>
            <person name="Holland P.W.H."/>
            <person name="King N."/>
            <person name="Lang F.B.F."/>
            <person name="Roger A.J."/>
            <person name="Ruiz-Trillo I."/>
            <person name="Haas B."/>
            <person name="Nusbaum C."/>
            <person name="Birren B."/>
        </authorList>
    </citation>
    <scope>NUCLEOTIDE SEQUENCE [LARGE SCALE GENOMIC DNA]</scope>
    <source>
        <strain evidence="2 3">JP610</strain>
    </source>
</reference>
<keyword evidence="1" id="KW-0472">Membrane</keyword>
<feature type="transmembrane region" description="Helical" evidence="1">
    <location>
        <begin position="55"/>
        <end position="71"/>
    </location>
</feature>
<evidence type="ECO:0000313" key="3">
    <source>
        <dbReference type="Proteomes" id="UP000054560"/>
    </source>
</evidence>
<accession>A0A0L0FA76</accession>
<feature type="transmembrane region" description="Helical" evidence="1">
    <location>
        <begin position="28"/>
        <end position="49"/>
    </location>
</feature>
<dbReference type="EMBL" id="KQ245406">
    <property type="protein sequence ID" value="KNC73602.1"/>
    <property type="molecule type" value="Genomic_DNA"/>
</dbReference>
<dbReference type="RefSeq" id="XP_014147504.1">
    <property type="nucleotide sequence ID" value="XM_014292029.1"/>
</dbReference>
<gene>
    <name evidence="2" type="ORF">SARC_13840</name>
</gene>
<sequence length="102" mass="11461">MFMLVMEAPFIWKVTGVTEQINKLFSSLWMKAVVYALFPLFGFICFGVTTLVGMILIWTVAACYISLFLAYRKAKNANAMQNAIHMQGTDQDHFVAQGGSRV</sequence>
<proteinExistence type="predicted"/>
<organism evidence="2 3">
    <name type="scientific">Sphaeroforma arctica JP610</name>
    <dbReference type="NCBI Taxonomy" id="667725"/>
    <lineage>
        <taxon>Eukaryota</taxon>
        <taxon>Ichthyosporea</taxon>
        <taxon>Ichthyophonida</taxon>
        <taxon>Sphaeroforma</taxon>
    </lineage>
</organism>
<dbReference type="Proteomes" id="UP000054560">
    <property type="component" value="Unassembled WGS sequence"/>
</dbReference>
<name>A0A0L0FA76_9EUKA</name>
<keyword evidence="1" id="KW-0812">Transmembrane</keyword>
<evidence type="ECO:0000256" key="1">
    <source>
        <dbReference type="SAM" id="Phobius"/>
    </source>
</evidence>
<protein>
    <submittedName>
        <fullName evidence="2">Uncharacterized protein</fullName>
    </submittedName>
</protein>
<keyword evidence="3" id="KW-1185">Reference proteome</keyword>